<organism evidence="1">
    <name type="scientific">Caldilineaceae bacterium SB0662_bin_9</name>
    <dbReference type="NCBI Taxonomy" id="2605258"/>
    <lineage>
        <taxon>Bacteria</taxon>
        <taxon>Bacillati</taxon>
        <taxon>Chloroflexota</taxon>
        <taxon>Caldilineae</taxon>
        <taxon>Caldilineales</taxon>
        <taxon>Caldilineaceae</taxon>
    </lineage>
</organism>
<dbReference type="EMBL" id="VXPY01000019">
    <property type="protein sequence ID" value="MYD89421.1"/>
    <property type="molecule type" value="Genomic_DNA"/>
</dbReference>
<comment type="caution">
    <text evidence="1">The sequence shown here is derived from an EMBL/GenBank/DDBJ whole genome shotgun (WGS) entry which is preliminary data.</text>
</comment>
<gene>
    <name evidence="1" type="ORF">F4Y08_03640</name>
</gene>
<proteinExistence type="predicted"/>
<dbReference type="Pfam" id="PF26099">
    <property type="entry name" value="DUF8034"/>
    <property type="match status" value="1"/>
</dbReference>
<accession>A0A6B1DQJ4</accession>
<name>A0A6B1DQJ4_9CHLR</name>
<protein>
    <submittedName>
        <fullName evidence="1">Uncharacterized protein</fullName>
    </submittedName>
</protein>
<evidence type="ECO:0000313" key="1">
    <source>
        <dbReference type="EMBL" id="MYD89421.1"/>
    </source>
</evidence>
<reference evidence="1" key="1">
    <citation type="submission" date="2019-09" db="EMBL/GenBank/DDBJ databases">
        <title>Characterisation of the sponge microbiome using genome-centric metagenomics.</title>
        <authorList>
            <person name="Engelberts J.P."/>
            <person name="Robbins S.J."/>
            <person name="De Goeij J.M."/>
            <person name="Aranda M."/>
            <person name="Bell S.C."/>
            <person name="Webster N.S."/>
        </authorList>
    </citation>
    <scope>NUCLEOTIDE SEQUENCE</scope>
    <source>
        <strain evidence="1">SB0662_bin_9</strain>
    </source>
</reference>
<sequence length="605" mass="69679">MHVVATQTAPSPDWALRQRHLISVMNETARMYQARYTRADGTFVWRDRWPGMDGSDDGYESYHNWPLFYALGGAADLHEQSRMLWDAVTRQFTAYGQIHREFDGYYDWMHHGESSIYFYYFGLADPQRQPDRARALRFAHMYTGEDPEAQNWDPELRQMRSPINGSRGPRFKNSVEDWETHRWVLSDYPLPYEDLEVPSRQEAWHSGEMVEKADWCNNDAFAVILDALNRRMMRGDVPLNLTATSLVTHAYALTGDDKYRSWVLDYLESWADRIRCNNGICPDNVGPSGTIGECMDGKWWGGYYGWSWPHGFPTIIEPLTVAAMNAVLLTGDMGYLDIPRGQLDFVQSQGREDNGRWLVPHRRTDSGWQSFRPFRPQHLLQLYFMSFAEEDLARLERVPEMRNEWSRLAPGRGKGDDQHAGPWFLYLQGELPDYPSLILENQYSEVLRRMDLIRNDDGDPETWDVHHWQNRNPVHTESLLQLTCGGPQIVYHGGLLHTRLRYYDAQERRPGLPPDTAALVTAMDANTVSVSLANAHPGESRSLLVQGGAFGEHRITAVQADGAREDMQEAGSDRWVRVDLPAGRSVDLTVHLDRYAFRPSYAQPF</sequence>
<dbReference type="InterPro" id="IPR058347">
    <property type="entry name" value="DUF8034"/>
</dbReference>
<dbReference type="AlphaFoldDB" id="A0A6B1DQJ4"/>